<protein>
    <submittedName>
        <fullName evidence="2">Uncharacterized protein</fullName>
    </submittedName>
</protein>
<sequence length="100" mass="10950">MSEWLGVAAEPQEPVHGPKIPPVDDAPPPASRRLKRKPRRRHQPGEGVVDTTVEETYSFPDDLEEVEEGVPPVEEPVHGQPMSGPKIPPVDDAPPPASRR</sequence>
<gene>
    <name evidence="2" type="ORF">CYMTET_8525</name>
</gene>
<evidence type="ECO:0000313" key="3">
    <source>
        <dbReference type="Proteomes" id="UP001190700"/>
    </source>
</evidence>
<evidence type="ECO:0000256" key="1">
    <source>
        <dbReference type="SAM" id="MobiDB-lite"/>
    </source>
</evidence>
<feature type="compositionally biased region" description="Basic residues" evidence="1">
    <location>
        <begin position="32"/>
        <end position="42"/>
    </location>
</feature>
<keyword evidence="3" id="KW-1185">Reference proteome</keyword>
<proteinExistence type="predicted"/>
<organism evidence="2 3">
    <name type="scientific">Cymbomonas tetramitiformis</name>
    <dbReference type="NCBI Taxonomy" id="36881"/>
    <lineage>
        <taxon>Eukaryota</taxon>
        <taxon>Viridiplantae</taxon>
        <taxon>Chlorophyta</taxon>
        <taxon>Pyramimonadophyceae</taxon>
        <taxon>Pyramimonadales</taxon>
        <taxon>Pyramimonadaceae</taxon>
        <taxon>Cymbomonas</taxon>
    </lineage>
</organism>
<comment type="caution">
    <text evidence="2">The sequence shown here is derived from an EMBL/GenBank/DDBJ whole genome shotgun (WGS) entry which is preliminary data.</text>
</comment>
<dbReference type="Proteomes" id="UP001190700">
    <property type="component" value="Unassembled WGS sequence"/>
</dbReference>
<dbReference type="EMBL" id="LGRX02002649">
    <property type="protein sequence ID" value="KAK3283807.1"/>
    <property type="molecule type" value="Genomic_DNA"/>
</dbReference>
<name>A0AAE0GT62_9CHLO</name>
<accession>A0AAE0GT62</accession>
<evidence type="ECO:0000313" key="2">
    <source>
        <dbReference type="EMBL" id="KAK3283807.1"/>
    </source>
</evidence>
<dbReference type="AlphaFoldDB" id="A0AAE0GT62"/>
<feature type="region of interest" description="Disordered" evidence="1">
    <location>
        <begin position="1"/>
        <end position="100"/>
    </location>
</feature>
<feature type="compositionally biased region" description="Pro residues" evidence="1">
    <location>
        <begin position="19"/>
        <end position="30"/>
    </location>
</feature>
<feature type="compositionally biased region" description="Pro residues" evidence="1">
    <location>
        <begin position="86"/>
        <end position="100"/>
    </location>
</feature>
<reference evidence="2 3" key="1">
    <citation type="journal article" date="2015" name="Genome Biol. Evol.">
        <title>Comparative Genomics of a Bacterivorous Green Alga Reveals Evolutionary Causalities and Consequences of Phago-Mixotrophic Mode of Nutrition.</title>
        <authorList>
            <person name="Burns J.A."/>
            <person name="Paasch A."/>
            <person name="Narechania A."/>
            <person name="Kim E."/>
        </authorList>
    </citation>
    <scope>NUCLEOTIDE SEQUENCE [LARGE SCALE GENOMIC DNA]</scope>
    <source>
        <strain evidence="2 3">PLY_AMNH</strain>
    </source>
</reference>